<feature type="region of interest" description="Disordered" evidence="10">
    <location>
        <begin position="1"/>
        <end position="51"/>
    </location>
</feature>
<dbReference type="SUPFAM" id="SSF52540">
    <property type="entry name" value="P-loop containing nucleoside triphosphate hydrolases"/>
    <property type="match status" value="2"/>
</dbReference>
<dbReference type="GO" id="GO:0005634">
    <property type="term" value="C:nucleus"/>
    <property type="evidence" value="ECO:0007669"/>
    <property type="project" value="UniProtKB-SubCell"/>
</dbReference>
<feature type="domain" description="Helicase ATP-binding" evidence="11">
    <location>
        <begin position="132"/>
        <end position="264"/>
    </location>
</feature>
<dbReference type="Gene3D" id="1.20.1500.20">
    <property type="match status" value="1"/>
</dbReference>
<organism evidence="13 14">
    <name type="scientific">Spodoptera exigua</name>
    <name type="common">Beet armyworm</name>
    <name type="synonym">Noctua fulgens</name>
    <dbReference type="NCBI Taxonomy" id="7107"/>
    <lineage>
        <taxon>Eukaryota</taxon>
        <taxon>Metazoa</taxon>
        <taxon>Ecdysozoa</taxon>
        <taxon>Arthropoda</taxon>
        <taxon>Hexapoda</taxon>
        <taxon>Insecta</taxon>
        <taxon>Pterygota</taxon>
        <taxon>Neoptera</taxon>
        <taxon>Endopterygota</taxon>
        <taxon>Lepidoptera</taxon>
        <taxon>Glossata</taxon>
        <taxon>Ditrysia</taxon>
        <taxon>Noctuoidea</taxon>
        <taxon>Noctuidae</taxon>
        <taxon>Amphipyrinae</taxon>
        <taxon>Spodoptera</taxon>
    </lineage>
</organism>
<evidence type="ECO:0000256" key="1">
    <source>
        <dbReference type="ARBA" id="ARBA00004123"/>
    </source>
</evidence>
<dbReference type="InterPro" id="IPR012961">
    <property type="entry name" value="Ski2/MTR4_C"/>
</dbReference>
<dbReference type="EC" id="3.6.4.13" evidence="3"/>
<evidence type="ECO:0000256" key="10">
    <source>
        <dbReference type="SAM" id="MobiDB-lite"/>
    </source>
</evidence>
<dbReference type="InterPro" id="IPR027417">
    <property type="entry name" value="P-loop_NTPase"/>
</dbReference>
<dbReference type="SMART" id="SM00487">
    <property type="entry name" value="DEXDc"/>
    <property type="match status" value="1"/>
</dbReference>
<comment type="caution">
    <text evidence="13">The sequence shown here is derived from an EMBL/GenBank/DDBJ whole genome shotgun (WGS) entry which is preliminary data.</text>
</comment>
<dbReference type="PROSITE" id="PS51192">
    <property type="entry name" value="HELICASE_ATP_BIND_1"/>
    <property type="match status" value="1"/>
</dbReference>
<accession>A0A922MS61</accession>
<proteinExistence type="inferred from homology"/>
<dbReference type="InterPro" id="IPR014001">
    <property type="entry name" value="Helicase_ATP-bd"/>
</dbReference>
<dbReference type="InterPro" id="IPR050699">
    <property type="entry name" value="RNA-DNA_Helicase"/>
</dbReference>
<dbReference type="CDD" id="cd18795">
    <property type="entry name" value="SF2_C_Ski2"/>
    <property type="match status" value="1"/>
</dbReference>
<keyword evidence="4" id="KW-0597">Phosphoprotein</keyword>
<dbReference type="Gene3D" id="3.40.50.300">
    <property type="entry name" value="P-loop containing nucleotide triphosphate hydrolases"/>
    <property type="match status" value="3"/>
</dbReference>
<keyword evidence="7" id="KW-0347">Helicase</keyword>
<evidence type="ECO:0000313" key="14">
    <source>
        <dbReference type="Proteomes" id="UP000814243"/>
    </source>
</evidence>
<evidence type="ECO:0000313" key="13">
    <source>
        <dbReference type="EMBL" id="KAH9641758.1"/>
    </source>
</evidence>
<reference evidence="13" key="1">
    <citation type="journal article" date="2021" name="G3 (Bethesda)">
        <title>Genome and transcriptome analysis of the beet armyworm Spodoptera exigua reveals targets for pest control. .</title>
        <authorList>
            <person name="Simon S."/>
            <person name="Breeschoten T."/>
            <person name="Jansen H.J."/>
            <person name="Dirks R.P."/>
            <person name="Schranz M.E."/>
            <person name="Ros V.I.D."/>
        </authorList>
    </citation>
    <scope>NUCLEOTIDE SEQUENCE</scope>
    <source>
        <strain evidence="13">TB_SE_WUR_2020</strain>
    </source>
</reference>
<dbReference type="PROSITE" id="PS51194">
    <property type="entry name" value="HELICASE_CTER"/>
    <property type="match status" value="1"/>
</dbReference>
<dbReference type="GO" id="GO:0000460">
    <property type="term" value="P:maturation of 5.8S rRNA"/>
    <property type="evidence" value="ECO:0007669"/>
    <property type="project" value="TreeGrafter"/>
</dbReference>
<dbReference type="GO" id="GO:0003724">
    <property type="term" value="F:RNA helicase activity"/>
    <property type="evidence" value="ECO:0007669"/>
    <property type="project" value="UniProtKB-EC"/>
</dbReference>
<evidence type="ECO:0000256" key="4">
    <source>
        <dbReference type="ARBA" id="ARBA00022553"/>
    </source>
</evidence>
<dbReference type="GO" id="GO:0016787">
    <property type="term" value="F:hydrolase activity"/>
    <property type="evidence" value="ECO:0007669"/>
    <property type="project" value="UniProtKB-KW"/>
</dbReference>
<comment type="subcellular location">
    <subcellularLocation>
        <location evidence="1">Nucleus</location>
    </subcellularLocation>
</comment>
<keyword evidence="8" id="KW-0067">ATP-binding</keyword>
<evidence type="ECO:0000256" key="7">
    <source>
        <dbReference type="ARBA" id="ARBA00022806"/>
    </source>
</evidence>
<dbReference type="InterPro" id="IPR016438">
    <property type="entry name" value="SKI2-like"/>
</dbReference>
<evidence type="ECO:0000256" key="2">
    <source>
        <dbReference type="ARBA" id="ARBA00010140"/>
    </source>
</evidence>
<dbReference type="PIRSF" id="PIRSF005198">
    <property type="entry name" value="Antiviral_helicase_SKI2"/>
    <property type="match status" value="1"/>
</dbReference>
<dbReference type="FunFam" id="3.40.50.300:FF:000141">
    <property type="entry name" value="ATP-dependent RNA helicase DOB1"/>
    <property type="match status" value="1"/>
</dbReference>
<dbReference type="FunFam" id="1.10.3380.30:FF:000004">
    <property type="entry name" value="Superkiller viralicidic activity 2-like 2"/>
    <property type="match status" value="1"/>
</dbReference>
<gene>
    <name evidence="13" type="ORF">HF086_003884</name>
</gene>
<name>A0A922MS61_SPOEX</name>
<evidence type="ECO:0000259" key="12">
    <source>
        <dbReference type="PROSITE" id="PS51194"/>
    </source>
</evidence>
<dbReference type="InterPro" id="IPR011545">
    <property type="entry name" value="DEAD/DEAH_box_helicase_dom"/>
</dbReference>
<evidence type="ECO:0000259" key="11">
    <source>
        <dbReference type="PROSITE" id="PS51192"/>
    </source>
</evidence>
<dbReference type="Pfam" id="PF08148">
    <property type="entry name" value="DSHCT"/>
    <property type="match status" value="1"/>
</dbReference>
<dbReference type="SMART" id="SM00490">
    <property type="entry name" value="HELICc"/>
    <property type="match status" value="1"/>
</dbReference>
<dbReference type="PANTHER" id="PTHR12131">
    <property type="entry name" value="ATP-DEPENDENT RNA AND DNA HELICASE"/>
    <property type="match status" value="1"/>
</dbReference>
<keyword evidence="6" id="KW-0378">Hydrolase</keyword>
<evidence type="ECO:0000256" key="3">
    <source>
        <dbReference type="ARBA" id="ARBA00012552"/>
    </source>
</evidence>
<feature type="domain" description="Helicase C-terminal" evidence="12">
    <location>
        <begin position="335"/>
        <end position="539"/>
    </location>
</feature>
<dbReference type="EMBL" id="JACEFF010000215">
    <property type="protein sequence ID" value="KAH9641758.1"/>
    <property type="molecule type" value="Genomic_DNA"/>
</dbReference>
<keyword evidence="5" id="KW-0547">Nucleotide-binding</keyword>
<dbReference type="GO" id="GO:0005524">
    <property type="term" value="F:ATP binding"/>
    <property type="evidence" value="ECO:0007669"/>
    <property type="project" value="UniProtKB-KW"/>
</dbReference>
<dbReference type="SMART" id="SM01142">
    <property type="entry name" value="DSHCT"/>
    <property type="match status" value="1"/>
</dbReference>
<keyword evidence="9" id="KW-0539">Nucleus</keyword>
<dbReference type="AlphaFoldDB" id="A0A922MS61"/>
<comment type="similarity">
    <text evidence="2">Belongs to the helicase family. SKI2 subfamily.</text>
</comment>
<evidence type="ECO:0000256" key="8">
    <source>
        <dbReference type="ARBA" id="ARBA00022840"/>
    </source>
</evidence>
<dbReference type="Gene3D" id="1.10.3380.30">
    <property type="match status" value="1"/>
</dbReference>
<dbReference type="GO" id="GO:0006401">
    <property type="term" value="P:RNA catabolic process"/>
    <property type="evidence" value="ECO:0007669"/>
    <property type="project" value="InterPro"/>
</dbReference>
<dbReference type="Proteomes" id="UP000814243">
    <property type="component" value="Unassembled WGS sequence"/>
</dbReference>
<dbReference type="Pfam" id="PF21408">
    <property type="entry name" value="MTR4-like_stalk"/>
    <property type="match status" value="1"/>
</dbReference>
<evidence type="ECO:0000256" key="5">
    <source>
        <dbReference type="ARBA" id="ARBA00022741"/>
    </source>
</evidence>
<evidence type="ECO:0000256" key="6">
    <source>
        <dbReference type="ARBA" id="ARBA00022801"/>
    </source>
</evidence>
<dbReference type="PANTHER" id="PTHR12131:SF7">
    <property type="entry name" value="EXOSOME RNA HELICASE MTR4"/>
    <property type="match status" value="1"/>
</dbReference>
<dbReference type="Pfam" id="PF00270">
    <property type="entry name" value="DEAD"/>
    <property type="match status" value="1"/>
</dbReference>
<dbReference type="GO" id="GO:0003723">
    <property type="term" value="F:RNA binding"/>
    <property type="evidence" value="ECO:0007669"/>
    <property type="project" value="InterPro"/>
</dbReference>
<dbReference type="InterPro" id="IPR048392">
    <property type="entry name" value="MTR4-like_stalk"/>
</dbReference>
<evidence type="ECO:0000256" key="9">
    <source>
        <dbReference type="ARBA" id="ARBA00023242"/>
    </source>
</evidence>
<sequence length="826" mass="92876">MADVNSLFDCFDESAPDDASIQLPDTKKEKSEPVADNPTESTSLKRSHEEVAVIEQTTKKQKADEDDTELTSDINLDLLNARIVIHTLETHEGCTHEVAIPPNHEYAPLMPITGEPAKQYSFILDPFQKEAILCIDNLQSVLVSAHTSAGKTVVAEYAIALSLKNKQRVIYTTPIKALSNQKYREFSEEFHDVGLITGDVTINPSASCLIMTTEILRNMLYRGSEIMQTLILLPDNVHYVFLSATIPNARQFAEWVCRLHSQPCHVVYTEFRPTPLQHYIFPAGGDGIHLVVDEKGIFKEDNFNTAMAVLSNAGDAAKGDQRGRRGGPRGANQTNIFNIVKMIMERNFAPVIIFSFSKKDCEAYAMQMAKLDFNTIEEKKLVDEVFNNAMDVLSEEDRKLPQVENVIPLLRRGIGIHHGGLLPILKETIEILFGLGLIKALFATETFAMGLNMPARTVVFTSCQKFDGKDFRFISSGEYIQMSGRAGRRGLDDKGIVILMIDEKVTPAIVKGMVQGKADPINSAFHLTYNMVLNLLRVEEINPEYMLERSFFQFQNQAAIPDLIDKVKQKQKEYNSLTISDEHSIASYCNIRSQLDLLGAQFSSLRVYYPKDLRPKDNRKSVLKTIGEVKKRFPEGPPLLNPIKDMKITESVFKECVDRIKNLEESADELLLTELIFNGVFNTLTSEQSAALVSCFVCDENSSQASATGEELRGVLRQLQEYARRIAKVSQDAKMEIDEDEYVGKFKCTLMDVVLTWAKGASFLQICKMTDVFEGSIIRCMRRLEEVLRQLCQAAKNIGNTDLENKFSEAIKLLKRDIVFAASLYM</sequence>
<dbReference type="Pfam" id="PF00271">
    <property type="entry name" value="Helicase_C"/>
    <property type="match status" value="1"/>
</dbReference>
<protein>
    <recommendedName>
        <fullName evidence="3">RNA helicase</fullName>
        <ecNumber evidence="3">3.6.4.13</ecNumber>
    </recommendedName>
</protein>
<dbReference type="InterPro" id="IPR001650">
    <property type="entry name" value="Helicase_C-like"/>
</dbReference>